<evidence type="ECO:0000256" key="3">
    <source>
        <dbReference type="PROSITE-ProRule" id="PRU00335"/>
    </source>
</evidence>
<evidence type="ECO:0000259" key="4">
    <source>
        <dbReference type="PROSITE" id="PS50977"/>
    </source>
</evidence>
<dbReference type="InterPro" id="IPR009057">
    <property type="entry name" value="Homeodomain-like_sf"/>
</dbReference>
<dbReference type="PANTHER" id="PTHR43479">
    <property type="entry name" value="ACREF/ENVCD OPERON REPRESSOR-RELATED"/>
    <property type="match status" value="1"/>
</dbReference>
<reference evidence="5" key="1">
    <citation type="submission" date="2021-04" db="EMBL/GenBank/DDBJ databases">
        <title>Genome seq and assembly of Bacillus sp.</title>
        <authorList>
            <person name="Chhetri G."/>
        </authorList>
    </citation>
    <scope>NUCLEOTIDE SEQUENCE</scope>
    <source>
        <strain evidence="5">RG28</strain>
    </source>
</reference>
<accession>A0A940NX36</accession>
<evidence type="ECO:0000313" key="5">
    <source>
        <dbReference type="EMBL" id="MBP0726583.1"/>
    </source>
</evidence>
<dbReference type="InterPro" id="IPR001647">
    <property type="entry name" value="HTH_TetR"/>
</dbReference>
<keyword evidence="1" id="KW-0678">Repressor</keyword>
<evidence type="ECO:0000256" key="2">
    <source>
        <dbReference type="ARBA" id="ARBA00023125"/>
    </source>
</evidence>
<keyword evidence="6" id="KW-1185">Reference proteome</keyword>
<dbReference type="AlphaFoldDB" id="A0A940NX36"/>
<protein>
    <submittedName>
        <fullName evidence="5">TetR/AcrR family transcriptional regulator</fullName>
    </submittedName>
</protein>
<dbReference type="InterPro" id="IPR036271">
    <property type="entry name" value="Tet_transcr_reg_TetR-rel_C_sf"/>
</dbReference>
<dbReference type="GO" id="GO:0003677">
    <property type="term" value="F:DNA binding"/>
    <property type="evidence" value="ECO:0007669"/>
    <property type="project" value="UniProtKB-UniRule"/>
</dbReference>
<evidence type="ECO:0000256" key="1">
    <source>
        <dbReference type="ARBA" id="ARBA00022491"/>
    </source>
</evidence>
<proteinExistence type="predicted"/>
<dbReference type="Gene3D" id="1.10.10.60">
    <property type="entry name" value="Homeodomain-like"/>
    <property type="match status" value="1"/>
</dbReference>
<dbReference type="SUPFAM" id="SSF46689">
    <property type="entry name" value="Homeodomain-like"/>
    <property type="match status" value="1"/>
</dbReference>
<dbReference type="InterPro" id="IPR041612">
    <property type="entry name" value="YfiR_C"/>
</dbReference>
<sequence>MPKVSEDYKERKRESLLESALKCFGEKGYQSTTMDDIVAYSNTSKGLIYNYFKSKEELYLTLMEERTNRTFKNLKERFEKFSTAKEKIEELFRIYKDKELTEDWRKLIRVHMEFWIISPRQENTNEIMSNRYKQYRDFLVQIIDEGKNAGEIKKEVQSDIVASIFWAFIDGTCLHYSVVGENYSYMEQFNKTEEMIMKYILTT</sequence>
<dbReference type="PRINTS" id="PR00455">
    <property type="entry name" value="HTHTETR"/>
</dbReference>
<dbReference type="Pfam" id="PF00440">
    <property type="entry name" value="TetR_N"/>
    <property type="match status" value="1"/>
</dbReference>
<dbReference type="PROSITE" id="PS50977">
    <property type="entry name" value="HTH_TETR_2"/>
    <property type="match status" value="1"/>
</dbReference>
<dbReference type="PANTHER" id="PTHR43479:SF11">
    <property type="entry name" value="ACREF_ENVCD OPERON REPRESSOR-RELATED"/>
    <property type="match status" value="1"/>
</dbReference>
<feature type="domain" description="HTH tetR-type" evidence="4">
    <location>
        <begin position="10"/>
        <end position="70"/>
    </location>
</feature>
<keyword evidence="2 3" id="KW-0238">DNA-binding</keyword>
<evidence type="ECO:0000313" key="6">
    <source>
        <dbReference type="Proteomes" id="UP000682134"/>
    </source>
</evidence>
<dbReference type="EMBL" id="JAGIYQ010000012">
    <property type="protein sequence ID" value="MBP0726583.1"/>
    <property type="molecule type" value="Genomic_DNA"/>
</dbReference>
<feature type="DNA-binding region" description="H-T-H motif" evidence="3">
    <location>
        <begin position="33"/>
        <end position="52"/>
    </location>
</feature>
<dbReference type="RefSeq" id="WP_209406923.1">
    <property type="nucleotide sequence ID" value="NZ_JAGIYQ010000012.1"/>
</dbReference>
<organism evidence="5 6">
    <name type="scientific">Gottfriedia endophytica</name>
    <dbReference type="NCBI Taxonomy" id="2820819"/>
    <lineage>
        <taxon>Bacteria</taxon>
        <taxon>Bacillati</taxon>
        <taxon>Bacillota</taxon>
        <taxon>Bacilli</taxon>
        <taxon>Bacillales</taxon>
        <taxon>Bacillaceae</taxon>
        <taxon>Gottfriedia</taxon>
    </lineage>
</organism>
<dbReference type="Proteomes" id="UP000682134">
    <property type="component" value="Unassembled WGS sequence"/>
</dbReference>
<dbReference type="Gene3D" id="1.10.357.10">
    <property type="entry name" value="Tetracycline Repressor, domain 2"/>
    <property type="match status" value="1"/>
</dbReference>
<gene>
    <name evidence="5" type="ORF">J5Y03_15585</name>
</gene>
<name>A0A940NX36_9BACI</name>
<dbReference type="InterPro" id="IPR050624">
    <property type="entry name" value="HTH-type_Tx_Regulator"/>
</dbReference>
<comment type="caution">
    <text evidence="5">The sequence shown here is derived from an EMBL/GenBank/DDBJ whole genome shotgun (WGS) entry which is preliminary data.</text>
</comment>
<dbReference type="Pfam" id="PF17922">
    <property type="entry name" value="TetR_C_17"/>
    <property type="match status" value="1"/>
</dbReference>
<dbReference type="SUPFAM" id="SSF48498">
    <property type="entry name" value="Tetracyclin repressor-like, C-terminal domain"/>
    <property type="match status" value="1"/>
</dbReference>